<accession>A0A5C1HX37</accession>
<sequence length="380" mass="44510">MFTEPKIVTTTDLNYRSYIQYSFNGTRYREYNAKKLDLKINPNRAKSLKEKNRLLAKLLFEFKKALDNNWNPNETKIDVTPVYESEITVQEAFQQFEAHKLSSPYSIFYKRQLSSVSNQFLNFLSDKEKVSTIKNLNPFSAERFLNQFKGTPTQYMNKRRALGVFMAEFVRKKYIPVNYAKSAPRLKTKATLHKTYTKEQLTALLNHLKATNYELYLCCLISYGCLLRPHHEIRFLKKKHFNQDYTQISLSGFENKSARIRVVGVPEYVRKDLIERLTKISNPDANIFSLTVEPYNEYYFSLNWTRARPALLADGLLQPDQTIYSFRHTAAVDVYTRTKDLHIVQQLMGHSTMVVTLKYLRGLGEINIEQLKDVLPMLEI</sequence>
<evidence type="ECO:0000259" key="2">
    <source>
        <dbReference type="PROSITE" id="PS51898"/>
    </source>
</evidence>
<dbReference type="Gene3D" id="1.10.443.10">
    <property type="entry name" value="Intergrase catalytic core"/>
    <property type="match status" value="1"/>
</dbReference>
<dbReference type="Pfam" id="PF00589">
    <property type="entry name" value="Phage_integrase"/>
    <property type="match status" value="1"/>
</dbReference>
<organism evidence="3 4">
    <name type="scientific">Mucilaginibacter rubeus</name>
    <dbReference type="NCBI Taxonomy" id="2027860"/>
    <lineage>
        <taxon>Bacteria</taxon>
        <taxon>Pseudomonadati</taxon>
        <taxon>Bacteroidota</taxon>
        <taxon>Sphingobacteriia</taxon>
        <taxon>Sphingobacteriales</taxon>
        <taxon>Sphingobacteriaceae</taxon>
        <taxon>Mucilaginibacter</taxon>
    </lineage>
</organism>
<gene>
    <name evidence="3" type="ORF">DEO27_009210</name>
</gene>
<proteinExistence type="predicted"/>
<keyword evidence="1" id="KW-0233">DNA recombination</keyword>
<dbReference type="InterPro" id="IPR002104">
    <property type="entry name" value="Integrase_catalytic"/>
</dbReference>
<feature type="domain" description="Tyr recombinase" evidence="2">
    <location>
        <begin position="191"/>
        <end position="376"/>
    </location>
</feature>
<dbReference type="PROSITE" id="PS51898">
    <property type="entry name" value="TYR_RECOMBINASE"/>
    <property type="match status" value="1"/>
</dbReference>
<evidence type="ECO:0000313" key="3">
    <source>
        <dbReference type="EMBL" id="QEM10195.1"/>
    </source>
</evidence>
<dbReference type="InterPro" id="IPR011010">
    <property type="entry name" value="DNA_brk_join_enz"/>
</dbReference>
<evidence type="ECO:0000256" key="1">
    <source>
        <dbReference type="ARBA" id="ARBA00023172"/>
    </source>
</evidence>
<dbReference type="GO" id="GO:0003677">
    <property type="term" value="F:DNA binding"/>
    <property type="evidence" value="ECO:0007669"/>
    <property type="project" value="InterPro"/>
</dbReference>
<dbReference type="OrthoDB" id="9806835at2"/>
<protein>
    <submittedName>
        <fullName evidence="3">Tyrosine-type recombinase/integrase</fullName>
    </submittedName>
</protein>
<reference evidence="3" key="1">
    <citation type="submission" date="2019-08" db="EMBL/GenBank/DDBJ databases">
        <title>Comparative genome analysis confer to the adaptation heavy metal polluted environment.</title>
        <authorList>
            <person name="Li Y."/>
        </authorList>
    </citation>
    <scope>NUCLEOTIDE SEQUENCE [LARGE SCALE GENOMIC DNA]</scope>
    <source>
        <strain evidence="3">P1</strain>
    </source>
</reference>
<dbReference type="GO" id="GO:0015074">
    <property type="term" value="P:DNA integration"/>
    <property type="evidence" value="ECO:0007669"/>
    <property type="project" value="InterPro"/>
</dbReference>
<dbReference type="Proteomes" id="UP000251402">
    <property type="component" value="Chromosome"/>
</dbReference>
<dbReference type="SUPFAM" id="SSF56349">
    <property type="entry name" value="DNA breaking-rejoining enzymes"/>
    <property type="match status" value="1"/>
</dbReference>
<dbReference type="KEGG" id="mrub:DEO27_009210"/>
<dbReference type="InterPro" id="IPR013762">
    <property type="entry name" value="Integrase-like_cat_sf"/>
</dbReference>
<evidence type="ECO:0000313" key="4">
    <source>
        <dbReference type="Proteomes" id="UP000251402"/>
    </source>
</evidence>
<name>A0A5C1HX37_9SPHI</name>
<dbReference type="AlphaFoldDB" id="A0A5C1HX37"/>
<keyword evidence="4" id="KW-1185">Reference proteome</keyword>
<dbReference type="EMBL" id="CP043450">
    <property type="protein sequence ID" value="QEM10195.1"/>
    <property type="molecule type" value="Genomic_DNA"/>
</dbReference>
<dbReference type="GO" id="GO:0006310">
    <property type="term" value="P:DNA recombination"/>
    <property type="evidence" value="ECO:0007669"/>
    <property type="project" value="UniProtKB-KW"/>
</dbReference>